<dbReference type="PANTHER" id="PTHR31619:SF5">
    <property type="entry name" value="4-HYDROXY-3-METHYLBUT-2-ENYL DIPHOSPHATE REDUCTASE, CHLOROPLASTIC"/>
    <property type="match status" value="1"/>
</dbReference>
<comment type="pathway">
    <text evidence="7">Isoprenoid biosynthesis; isopentenyl diphosphate biosynthesis via DXP pathway; isopentenyl diphosphate from 1-deoxy-D-xylulose 5-phosphate: step 6/6.</text>
</comment>
<accession>A0A7X9ILF9</accession>
<comment type="cofactor">
    <cofactor evidence="1">
        <name>[4Fe-4S] cluster</name>
        <dbReference type="ChEBI" id="CHEBI:49883"/>
    </cofactor>
</comment>
<dbReference type="PANTHER" id="PTHR31619">
    <property type="entry name" value="4-HYDROXY-3-METHYLBUT-2-ENYL DIPHOSPHATE REDUCTASE, CHLOROPLASTIC"/>
    <property type="match status" value="1"/>
</dbReference>
<gene>
    <name evidence="9" type="ORF">GYA55_13250</name>
</gene>
<dbReference type="NCBIfam" id="NF009911">
    <property type="entry name" value="PRK13371.1"/>
    <property type="match status" value="1"/>
</dbReference>
<dbReference type="GO" id="GO:0046872">
    <property type="term" value="F:metal ion binding"/>
    <property type="evidence" value="ECO:0007669"/>
    <property type="project" value="UniProtKB-KW"/>
</dbReference>
<dbReference type="GO" id="GO:0051745">
    <property type="term" value="F:4-hydroxy-3-methylbut-2-enyl diphosphate reductase activity"/>
    <property type="evidence" value="ECO:0007669"/>
    <property type="project" value="UniProtKB-EC"/>
</dbReference>
<comment type="pathway">
    <text evidence="8">Isoprenoid biosynthesis; dimethylallyl diphosphate biosynthesis; dimethylallyl diphosphate from (2E)-4-hydroxy-3-methylbutenyl diphosphate: step 1/1.</text>
</comment>
<name>A0A7X9ILF9_9DELT</name>
<proteinExistence type="predicted"/>
<dbReference type="Pfam" id="PF02401">
    <property type="entry name" value="LYTB"/>
    <property type="match status" value="1"/>
</dbReference>
<evidence type="ECO:0000313" key="10">
    <source>
        <dbReference type="Proteomes" id="UP000524246"/>
    </source>
</evidence>
<dbReference type="GO" id="GO:0050992">
    <property type="term" value="P:dimethylallyl diphosphate biosynthetic process"/>
    <property type="evidence" value="ECO:0007669"/>
    <property type="project" value="InterPro"/>
</dbReference>
<evidence type="ECO:0000256" key="6">
    <source>
        <dbReference type="ARBA" id="ARBA00023014"/>
    </source>
</evidence>
<evidence type="ECO:0000256" key="5">
    <source>
        <dbReference type="ARBA" id="ARBA00023004"/>
    </source>
</evidence>
<keyword evidence="4 9" id="KW-0560">Oxidoreductase</keyword>
<protein>
    <submittedName>
        <fullName evidence="9">4-hydroxy-3-methylbut-2-enyl diphosphate reductase</fullName>
        <ecNumber evidence="9">1.17.7.4</ecNumber>
    </submittedName>
</protein>
<organism evidence="9 10">
    <name type="scientific">SAR324 cluster bacterium</name>
    <dbReference type="NCBI Taxonomy" id="2024889"/>
    <lineage>
        <taxon>Bacteria</taxon>
        <taxon>Deltaproteobacteria</taxon>
        <taxon>SAR324 cluster</taxon>
    </lineage>
</organism>
<dbReference type="GO" id="GO:0051539">
    <property type="term" value="F:4 iron, 4 sulfur cluster binding"/>
    <property type="evidence" value="ECO:0007669"/>
    <property type="project" value="UniProtKB-KW"/>
</dbReference>
<dbReference type="GO" id="GO:0019288">
    <property type="term" value="P:isopentenyl diphosphate biosynthetic process, methylerythritol 4-phosphate pathway"/>
    <property type="evidence" value="ECO:0007669"/>
    <property type="project" value="InterPro"/>
</dbReference>
<keyword evidence="3" id="KW-0479">Metal-binding</keyword>
<evidence type="ECO:0000256" key="2">
    <source>
        <dbReference type="ARBA" id="ARBA00022485"/>
    </source>
</evidence>
<dbReference type="AlphaFoldDB" id="A0A7X9ILF9"/>
<dbReference type="Proteomes" id="UP000524246">
    <property type="component" value="Unassembled WGS sequence"/>
</dbReference>
<sequence length="406" mass="45769">MASRFDIPDFYHSPIVSSLKRIRRQNDQRKKDLNPTIIDLGFIRFKIARHFGFCFGVQNAIEIAFKAIREQKGRRIFLLSEMIHNPAVNSDLQNMGVRFIFTPDGMQQVPFESLSSEDVVIVPAFGTTVEMMKALADRGINPMAYNTTCPFVEKVWNRSKELGERGFTIVIHGKDFHEETKATFSHARLYGSSIIIRNMEEALVLAQYIRREKEPSMFFEDFAGRYSVDLNPERDLARIGIVNQTTMLAGETQAISDLLKEVMRSHYGDSSLNEHFADTHDTLCYATSENQKSVQTLIESGGALALVIGGYNSSNTTHLAKLCAKNCPTYHIKDAGDLISEKRIRHRQQSTGEVVETKNWLPEGINPIDILITAGASSPDSLVDECLNRVATLTGLEKRLRDLSFK</sequence>
<evidence type="ECO:0000256" key="8">
    <source>
        <dbReference type="ARBA" id="ARBA00046314"/>
    </source>
</evidence>
<keyword evidence="5" id="KW-0408">Iron</keyword>
<dbReference type="NCBIfam" id="TIGR00216">
    <property type="entry name" value="ispH_lytB"/>
    <property type="match status" value="1"/>
</dbReference>
<dbReference type="Gene3D" id="3.40.50.11270">
    <property type="match status" value="1"/>
</dbReference>
<dbReference type="CDD" id="cd13944">
    <property type="entry name" value="lytB_ispH"/>
    <property type="match status" value="1"/>
</dbReference>
<dbReference type="EMBL" id="JAAZON010000605">
    <property type="protein sequence ID" value="NMC64124.1"/>
    <property type="molecule type" value="Genomic_DNA"/>
</dbReference>
<evidence type="ECO:0000313" key="9">
    <source>
        <dbReference type="EMBL" id="NMC64124.1"/>
    </source>
</evidence>
<keyword evidence="2" id="KW-0004">4Fe-4S</keyword>
<evidence type="ECO:0000256" key="4">
    <source>
        <dbReference type="ARBA" id="ARBA00023002"/>
    </source>
</evidence>
<evidence type="ECO:0000256" key="7">
    <source>
        <dbReference type="ARBA" id="ARBA00046313"/>
    </source>
</evidence>
<keyword evidence="6" id="KW-0411">Iron-sulfur</keyword>
<evidence type="ECO:0000256" key="1">
    <source>
        <dbReference type="ARBA" id="ARBA00001966"/>
    </source>
</evidence>
<evidence type="ECO:0000256" key="3">
    <source>
        <dbReference type="ARBA" id="ARBA00022723"/>
    </source>
</evidence>
<dbReference type="Gene3D" id="3.40.1010.20">
    <property type="entry name" value="4-hydroxy-3-methylbut-2-enyl diphosphate reductase, catalytic domain"/>
    <property type="match status" value="2"/>
</dbReference>
<dbReference type="EC" id="1.17.7.4" evidence="9"/>
<comment type="caution">
    <text evidence="9">The sequence shown here is derived from an EMBL/GenBank/DDBJ whole genome shotgun (WGS) entry which is preliminary data.</text>
</comment>
<reference evidence="9 10" key="1">
    <citation type="journal article" date="2020" name="Biotechnol. Biofuels">
        <title>New insights from the biogas microbiome by comprehensive genome-resolved metagenomics of nearly 1600 species originating from multiple anaerobic digesters.</title>
        <authorList>
            <person name="Campanaro S."/>
            <person name="Treu L."/>
            <person name="Rodriguez-R L.M."/>
            <person name="Kovalovszki A."/>
            <person name="Ziels R.M."/>
            <person name="Maus I."/>
            <person name="Zhu X."/>
            <person name="Kougias P.G."/>
            <person name="Basile A."/>
            <person name="Luo G."/>
            <person name="Schluter A."/>
            <person name="Konstantinidis K.T."/>
            <person name="Angelidaki I."/>
        </authorList>
    </citation>
    <scope>NUCLEOTIDE SEQUENCE [LARGE SCALE GENOMIC DNA]</scope>
    <source>
        <strain evidence="9">AS27yjCOA_65</strain>
    </source>
</reference>
<dbReference type="InterPro" id="IPR003451">
    <property type="entry name" value="LytB/IspH"/>
</dbReference>